<evidence type="ECO:0000256" key="1">
    <source>
        <dbReference type="ARBA" id="ARBA00022741"/>
    </source>
</evidence>
<dbReference type="InterPro" id="IPR011629">
    <property type="entry name" value="CobW-like_C"/>
</dbReference>
<evidence type="ECO:0000313" key="4">
    <source>
        <dbReference type="EMBL" id="SNY61486.1"/>
    </source>
</evidence>
<keyword evidence="2" id="KW-0143">Chaperone</keyword>
<feature type="domain" description="CobW C-terminal" evidence="3">
    <location>
        <begin position="170"/>
        <end position="285"/>
    </location>
</feature>
<dbReference type="OrthoDB" id="9808822at2"/>
<dbReference type="RefSeq" id="WP_097326404.1">
    <property type="nucleotide sequence ID" value="NZ_OBDY01000022.1"/>
</dbReference>
<dbReference type="PANTHER" id="PTHR43603">
    <property type="entry name" value="COBW DOMAIN-CONTAINING PROTEIN DDB_G0274527"/>
    <property type="match status" value="1"/>
</dbReference>
<proteinExistence type="predicted"/>
<organism evidence="4 5">
    <name type="scientific">Paractinoplanes atraurantiacus</name>
    <dbReference type="NCBI Taxonomy" id="1036182"/>
    <lineage>
        <taxon>Bacteria</taxon>
        <taxon>Bacillati</taxon>
        <taxon>Actinomycetota</taxon>
        <taxon>Actinomycetes</taxon>
        <taxon>Micromonosporales</taxon>
        <taxon>Micromonosporaceae</taxon>
        <taxon>Paractinoplanes</taxon>
    </lineage>
</organism>
<dbReference type="Proteomes" id="UP000219612">
    <property type="component" value="Unassembled WGS sequence"/>
</dbReference>
<dbReference type="GO" id="GO:0000166">
    <property type="term" value="F:nucleotide binding"/>
    <property type="evidence" value="ECO:0007669"/>
    <property type="project" value="UniProtKB-KW"/>
</dbReference>
<dbReference type="InterPro" id="IPR036627">
    <property type="entry name" value="CobW-likC_sf"/>
</dbReference>
<sequence length="306" mass="33580">MAVTMLGGFWPRATAEAAWALLATDPGRRLISCASLGDALAAPDNAVVVLPEDCEPDDVRTAWAPQANAPSVTTVVPADLVLDGLTSESAIGDLVAHQIEQADTVLLTGRREGDDEWETEQIRVLLHRLAPWASHTVPALHGRAEPLAPVTRGLRGHAVGVHEPVPDHGVVSCVFHARRPFHPGRLHDALDDVTDNVLRSRGHFWLASRPDLAMTWESAGELSLGPVSGWLDALPLDQWPGVDTERLLAAEIDWDPYYGDRHHHLAFIGIDLDPVHIHRVLSRCLLTDYELADGEQAWRRLPDPFR</sequence>
<evidence type="ECO:0000259" key="3">
    <source>
        <dbReference type="SMART" id="SM00833"/>
    </source>
</evidence>
<evidence type="ECO:0000256" key="2">
    <source>
        <dbReference type="ARBA" id="ARBA00023186"/>
    </source>
</evidence>
<accession>A0A285JQ88</accession>
<dbReference type="Pfam" id="PF07683">
    <property type="entry name" value="CobW_C"/>
    <property type="match status" value="1"/>
</dbReference>
<evidence type="ECO:0000313" key="5">
    <source>
        <dbReference type="Proteomes" id="UP000219612"/>
    </source>
</evidence>
<dbReference type="SMART" id="SM00833">
    <property type="entry name" value="CobW_C"/>
    <property type="match status" value="1"/>
</dbReference>
<dbReference type="PANTHER" id="PTHR43603:SF1">
    <property type="entry name" value="ZINC-REGULATED GTPASE METALLOPROTEIN ACTIVATOR 1"/>
    <property type="match status" value="1"/>
</dbReference>
<dbReference type="EMBL" id="OBDY01000022">
    <property type="protein sequence ID" value="SNY61486.1"/>
    <property type="molecule type" value="Genomic_DNA"/>
</dbReference>
<dbReference type="Gene3D" id="3.30.1220.10">
    <property type="entry name" value="CobW-like, C-terminal domain"/>
    <property type="match status" value="1"/>
</dbReference>
<protein>
    <submittedName>
        <fullName evidence="4">Cobalamin synthesis protein cobW C-terminal domain-containing protein</fullName>
    </submittedName>
</protein>
<reference evidence="4 5" key="1">
    <citation type="submission" date="2017-09" db="EMBL/GenBank/DDBJ databases">
        <authorList>
            <person name="Ehlers B."/>
            <person name="Leendertz F.H."/>
        </authorList>
    </citation>
    <scope>NUCLEOTIDE SEQUENCE [LARGE SCALE GENOMIC DNA]</scope>
    <source>
        <strain evidence="4 5">CGMCC 4.6857</strain>
    </source>
</reference>
<keyword evidence="5" id="KW-1185">Reference proteome</keyword>
<dbReference type="AlphaFoldDB" id="A0A285JQ88"/>
<name>A0A285JQ88_9ACTN</name>
<gene>
    <name evidence="4" type="ORF">SAMN05421748_122180</name>
</gene>
<dbReference type="SUPFAM" id="SSF90002">
    <property type="entry name" value="Hypothetical protein YjiA, C-terminal domain"/>
    <property type="match status" value="1"/>
</dbReference>
<keyword evidence="1" id="KW-0547">Nucleotide-binding</keyword>
<dbReference type="InterPro" id="IPR051927">
    <property type="entry name" value="Zn_Chap_cDPG_Synth"/>
</dbReference>